<feature type="compositionally biased region" description="Polar residues" evidence="1">
    <location>
        <begin position="42"/>
        <end position="63"/>
    </location>
</feature>
<protein>
    <submittedName>
        <fullName evidence="2">Uncharacterized protein</fullName>
    </submittedName>
</protein>
<evidence type="ECO:0000256" key="1">
    <source>
        <dbReference type="SAM" id="MobiDB-lite"/>
    </source>
</evidence>
<dbReference type="Proteomes" id="UP000008237">
    <property type="component" value="Unassembled WGS sequence"/>
</dbReference>
<dbReference type="InParanoid" id="E2B9M0"/>
<organism evidence="3">
    <name type="scientific">Harpegnathos saltator</name>
    <name type="common">Jerdon's jumping ant</name>
    <dbReference type="NCBI Taxonomy" id="610380"/>
    <lineage>
        <taxon>Eukaryota</taxon>
        <taxon>Metazoa</taxon>
        <taxon>Ecdysozoa</taxon>
        <taxon>Arthropoda</taxon>
        <taxon>Hexapoda</taxon>
        <taxon>Insecta</taxon>
        <taxon>Pterygota</taxon>
        <taxon>Neoptera</taxon>
        <taxon>Endopterygota</taxon>
        <taxon>Hymenoptera</taxon>
        <taxon>Apocrita</taxon>
        <taxon>Aculeata</taxon>
        <taxon>Formicoidea</taxon>
        <taxon>Formicidae</taxon>
        <taxon>Ponerinae</taxon>
        <taxon>Ponerini</taxon>
        <taxon>Harpegnathos</taxon>
    </lineage>
</organism>
<feature type="region of interest" description="Disordered" evidence="1">
    <location>
        <begin position="20"/>
        <end position="67"/>
    </location>
</feature>
<gene>
    <name evidence="2" type="ORF">EAI_06429</name>
</gene>
<feature type="compositionally biased region" description="Polar residues" evidence="1">
    <location>
        <begin position="22"/>
        <end position="33"/>
    </location>
</feature>
<reference evidence="2 3" key="1">
    <citation type="journal article" date="2010" name="Science">
        <title>Genomic comparison of the ants Camponotus floridanus and Harpegnathos saltator.</title>
        <authorList>
            <person name="Bonasio R."/>
            <person name="Zhang G."/>
            <person name="Ye C."/>
            <person name="Mutti N.S."/>
            <person name="Fang X."/>
            <person name="Qin N."/>
            <person name="Donahue G."/>
            <person name="Yang P."/>
            <person name="Li Q."/>
            <person name="Li C."/>
            <person name="Zhang P."/>
            <person name="Huang Z."/>
            <person name="Berger S.L."/>
            <person name="Reinberg D."/>
            <person name="Wang J."/>
            <person name="Liebig J."/>
        </authorList>
    </citation>
    <scope>NUCLEOTIDE SEQUENCE [LARGE SCALE GENOMIC DNA]</scope>
    <source>
        <strain evidence="2 3">R22 G/1</strain>
    </source>
</reference>
<evidence type="ECO:0000313" key="2">
    <source>
        <dbReference type="EMBL" id="EFN87601.1"/>
    </source>
</evidence>
<proteinExistence type="predicted"/>
<keyword evidence="3" id="KW-1185">Reference proteome</keyword>
<sequence>MRRARIKALATVPIRKKVVENPVSSTENTTDNIPDNEHIEQDTSTSVIPEQKSSIQGSGMSASESEDEHAKRAASIYKILYLYLFATPLTTERRYAEAGTPLSEGSESRMLLDSGLVRPIRVVNPSRETGETFVTDTSTSVRMKRPPSFRMACPFRPNGQQAATFLRSVERHKRTR</sequence>
<dbReference type="OrthoDB" id="272624at2759"/>
<dbReference type="AlphaFoldDB" id="E2B9M0"/>
<evidence type="ECO:0000313" key="3">
    <source>
        <dbReference type="Proteomes" id="UP000008237"/>
    </source>
</evidence>
<accession>E2B9M0</accession>
<dbReference type="EMBL" id="GL446573">
    <property type="protein sequence ID" value="EFN87601.1"/>
    <property type="molecule type" value="Genomic_DNA"/>
</dbReference>
<name>E2B9M0_HARSA</name>